<dbReference type="NCBIfam" id="TIGR00831">
    <property type="entry name" value="a_cpa1"/>
    <property type="match status" value="1"/>
</dbReference>
<gene>
    <name evidence="13" type="ORF">ESZ50_10665</name>
</gene>
<dbReference type="InterPro" id="IPR004705">
    <property type="entry name" value="Cation/H_exchanger_CPA1_bac"/>
</dbReference>
<evidence type="ECO:0000313" key="13">
    <source>
        <dbReference type="EMBL" id="TYC47963.1"/>
    </source>
</evidence>
<evidence type="ECO:0000256" key="1">
    <source>
        <dbReference type="ARBA" id="ARBA00004651"/>
    </source>
</evidence>
<dbReference type="AlphaFoldDB" id="A0A6C2C364"/>
<sequence>MNLLDTVIGLTFLIILSNVLSHFIKRVPVSLIQIGLGLLAAEFFHVEIALHTEWFLLLFVAPLIYSDAWRFPKKELWELRGPIFGNAILLVFITTILGGYLITWMIPEVPLVVGFAIAAILSPTDPVAVQSIAKQTALPKRILHVVSGESLINDASGLVGFNVAVLAATVGTFSLADAVGEFFYSSIMGAIIGLVVGYLINRLTDLLVNRGNKDVVFQVAIQLASPFLIFMIAEIFAASGVIAVVTGAIISNLRSQNDLNYADELSVVGWNTWSVFAYFLNGFLFLILGIELPVAIQFHSSGNQIGLPMMLLFAFGTWLILSAIRFVWLYINQWFLQYRHNDGSKVSLRVTLISTLSGVRGAITMAGVMSVPLLTDAGMPFPQRQLMLFIAAVVVIISLLVAIIVLPMIAGHDVSLNQNIKNDQNKSEPGVARHMSQARAQIYALQSGIREIEKQQYDANQAIAYELITRYQAQIRRIQLENLHSDRLSAMLKAEFDLRDLTLIAERRRLQKLFIDGKIVSLVYISESRRLDQIEDNLQDLVAKRQNWSRASLRRLIRYVFRSIRIWLSDEDSRQLREEYQLARRETAQAVIDELNDFLENRGHNISRFEQQAAYSILVTYQLRLAGATNSDDDADFDSTTVQMELEVLGLSAQRIAVQNLYDAHFIDYQTGLKLRQTINFAEAALLTEEE</sequence>
<keyword evidence="11" id="KW-0175">Coiled coil</keyword>
<name>A0A6C2C364_9LACO</name>
<dbReference type="GO" id="GO:0051453">
    <property type="term" value="P:regulation of intracellular pH"/>
    <property type="evidence" value="ECO:0007669"/>
    <property type="project" value="TreeGrafter"/>
</dbReference>
<feature type="transmembrane region" description="Helical" evidence="10">
    <location>
        <begin position="182"/>
        <end position="200"/>
    </location>
</feature>
<keyword evidence="3 10" id="KW-1003">Cell membrane</keyword>
<keyword evidence="10" id="KW-0050">Antiport</keyword>
<dbReference type="PANTHER" id="PTHR10110">
    <property type="entry name" value="SODIUM/HYDROGEN EXCHANGER"/>
    <property type="match status" value="1"/>
</dbReference>
<keyword evidence="14" id="KW-1185">Reference proteome</keyword>
<feature type="transmembrane region" description="Helical" evidence="10">
    <location>
        <begin position="351"/>
        <end position="374"/>
    </location>
</feature>
<evidence type="ECO:0000256" key="2">
    <source>
        <dbReference type="ARBA" id="ARBA00022448"/>
    </source>
</evidence>
<feature type="transmembrane region" description="Helical" evidence="10">
    <location>
        <begin position="311"/>
        <end position="331"/>
    </location>
</feature>
<comment type="caution">
    <text evidence="10">Lacks conserved residue(s) required for the propagation of feature annotation.</text>
</comment>
<evidence type="ECO:0000256" key="7">
    <source>
        <dbReference type="ARBA" id="ARBA00023065"/>
    </source>
</evidence>
<proteinExistence type="inferred from homology"/>
<keyword evidence="9 10" id="KW-0739">Sodium transport</keyword>
<feature type="transmembrane region" description="Helical" evidence="10">
    <location>
        <begin position="6"/>
        <end position="24"/>
    </location>
</feature>
<feature type="transmembrane region" description="Helical" evidence="10">
    <location>
        <begin position="154"/>
        <end position="176"/>
    </location>
</feature>
<dbReference type="GO" id="GO:0098719">
    <property type="term" value="P:sodium ion import across plasma membrane"/>
    <property type="evidence" value="ECO:0007669"/>
    <property type="project" value="TreeGrafter"/>
</dbReference>
<feature type="domain" description="Cation/H+ exchanger transmembrane" evidence="12">
    <location>
        <begin position="12"/>
        <end position="409"/>
    </location>
</feature>
<dbReference type="GO" id="GO:0005886">
    <property type="term" value="C:plasma membrane"/>
    <property type="evidence" value="ECO:0007669"/>
    <property type="project" value="UniProtKB-SubCell"/>
</dbReference>
<feature type="transmembrane region" description="Helical" evidence="10">
    <location>
        <begin position="386"/>
        <end position="410"/>
    </location>
</feature>
<comment type="subcellular location">
    <subcellularLocation>
        <location evidence="1 10">Cell membrane</location>
        <topology evidence="1 10">Multi-pass membrane protein</topology>
    </subcellularLocation>
</comment>
<feature type="transmembrane region" description="Helical" evidence="10">
    <location>
        <begin position="83"/>
        <end position="106"/>
    </location>
</feature>
<evidence type="ECO:0000256" key="8">
    <source>
        <dbReference type="ARBA" id="ARBA00023136"/>
    </source>
</evidence>
<evidence type="ECO:0000256" key="10">
    <source>
        <dbReference type="RuleBase" id="RU366002"/>
    </source>
</evidence>
<keyword evidence="8 10" id="KW-0472">Membrane</keyword>
<evidence type="ECO:0000259" key="12">
    <source>
        <dbReference type="Pfam" id="PF00999"/>
    </source>
</evidence>
<feature type="transmembrane region" description="Helical" evidence="10">
    <location>
        <begin position="54"/>
        <end position="71"/>
    </location>
</feature>
<dbReference type="PANTHER" id="PTHR10110:SF86">
    <property type="entry name" value="SODIUM_HYDROGEN EXCHANGER 7"/>
    <property type="match status" value="1"/>
</dbReference>
<dbReference type="InterPro" id="IPR018422">
    <property type="entry name" value="Cation/H_exchanger_CPA1"/>
</dbReference>
<keyword evidence="2 10" id="KW-0813">Transport</keyword>
<keyword evidence="5 10" id="KW-1133">Transmembrane helix</keyword>
<dbReference type="InterPro" id="IPR006153">
    <property type="entry name" value="Cation/H_exchanger_TM"/>
</dbReference>
<keyword evidence="6 10" id="KW-0915">Sodium</keyword>
<feature type="transmembrane region" description="Helical" evidence="10">
    <location>
        <begin position="227"/>
        <end position="250"/>
    </location>
</feature>
<keyword evidence="7 10" id="KW-0406">Ion transport</keyword>
<reference evidence="13 14" key="1">
    <citation type="submission" date="2019-01" db="EMBL/GenBank/DDBJ databases">
        <title>Weissella sp. nov., a novel lactic acid bacterium isolated from animal feces.</title>
        <authorList>
            <person name="Wang L.-T."/>
        </authorList>
    </citation>
    <scope>NUCLEOTIDE SEQUENCE [LARGE SCALE GENOMIC DNA]</scope>
    <source>
        <strain evidence="13 14">8H-2</strain>
    </source>
</reference>
<feature type="transmembrane region" description="Helical" evidence="10">
    <location>
        <begin position="270"/>
        <end position="290"/>
    </location>
</feature>
<keyword evidence="4 10" id="KW-0812">Transmembrane</keyword>
<dbReference type="OrthoDB" id="9809206at2"/>
<comment type="function">
    <text evidence="10">Na(+)/H(+) antiporter that extrudes sodium in exchange for external protons.</text>
</comment>
<evidence type="ECO:0000256" key="3">
    <source>
        <dbReference type="ARBA" id="ARBA00022475"/>
    </source>
</evidence>
<dbReference type="Gene3D" id="6.10.140.1330">
    <property type="match status" value="1"/>
</dbReference>
<evidence type="ECO:0000313" key="14">
    <source>
        <dbReference type="Proteomes" id="UP000371977"/>
    </source>
</evidence>
<dbReference type="RefSeq" id="WP_148623823.1">
    <property type="nucleotide sequence ID" value="NZ_SDGZ01000026.1"/>
</dbReference>
<dbReference type="Proteomes" id="UP000371977">
    <property type="component" value="Unassembled WGS sequence"/>
</dbReference>
<evidence type="ECO:0000256" key="4">
    <source>
        <dbReference type="ARBA" id="ARBA00022692"/>
    </source>
</evidence>
<comment type="similarity">
    <text evidence="10">Belongs to the monovalent cation:proton antiporter 1 (CPA1) transporter (TC 2.A.36) family.</text>
</comment>
<dbReference type="EMBL" id="SDGZ01000026">
    <property type="protein sequence ID" value="TYC47963.1"/>
    <property type="molecule type" value="Genomic_DNA"/>
</dbReference>
<comment type="caution">
    <text evidence="13">The sequence shown here is derived from an EMBL/GenBank/DDBJ whole genome shotgun (WGS) entry which is preliminary data.</text>
</comment>
<evidence type="ECO:0000256" key="6">
    <source>
        <dbReference type="ARBA" id="ARBA00023053"/>
    </source>
</evidence>
<accession>A0A6C2C364</accession>
<dbReference type="Pfam" id="PF00999">
    <property type="entry name" value="Na_H_Exchanger"/>
    <property type="match status" value="1"/>
</dbReference>
<feature type="coiled-coil region" evidence="11">
    <location>
        <begin position="524"/>
        <end position="551"/>
    </location>
</feature>
<evidence type="ECO:0000256" key="5">
    <source>
        <dbReference type="ARBA" id="ARBA00022989"/>
    </source>
</evidence>
<dbReference type="GO" id="GO:0015385">
    <property type="term" value="F:sodium:proton antiporter activity"/>
    <property type="evidence" value="ECO:0007669"/>
    <property type="project" value="InterPro"/>
</dbReference>
<dbReference type="GO" id="GO:0015386">
    <property type="term" value="F:potassium:proton antiporter activity"/>
    <property type="evidence" value="ECO:0007669"/>
    <property type="project" value="TreeGrafter"/>
</dbReference>
<organism evidence="13 14">
    <name type="scientific">Weissella muntiaci</name>
    <dbReference type="NCBI Taxonomy" id="2508881"/>
    <lineage>
        <taxon>Bacteria</taxon>
        <taxon>Bacillati</taxon>
        <taxon>Bacillota</taxon>
        <taxon>Bacilli</taxon>
        <taxon>Lactobacillales</taxon>
        <taxon>Lactobacillaceae</taxon>
        <taxon>Weissella</taxon>
    </lineage>
</organism>
<evidence type="ECO:0000256" key="9">
    <source>
        <dbReference type="ARBA" id="ARBA00023201"/>
    </source>
</evidence>
<protein>
    <submittedName>
        <fullName evidence="13">Na+/H+ antiporter</fullName>
    </submittedName>
</protein>
<evidence type="ECO:0000256" key="11">
    <source>
        <dbReference type="SAM" id="Coils"/>
    </source>
</evidence>